<gene>
    <name evidence="3" type="ORF">CXG81DRAFT_13418</name>
</gene>
<reference evidence="4" key="1">
    <citation type="journal article" date="2018" name="Nat. Microbiol.">
        <title>Leveraging single-cell genomics to expand the fungal tree of life.</title>
        <authorList>
            <person name="Ahrendt S.R."/>
            <person name="Quandt C.A."/>
            <person name="Ciobanu D."/>
            <person name="Clum A."/>
            <person name="Salamov A."/>
            <person name="Andreopoulos B."/>
            <person name="Cheng J.F."/>
            <person name="Woyke T."/>
            <person name="Pelin A."/>
            <person name="Henrissat B."/>
            <person name="Reynolds N.K."/>
            <person name="Benny G.L."/>
            <person name="Smith M.E."/>
            <person name="James T.Y."/>
            <person name="Grigoriev I.V."/>
        </authorList>
    </citation>
    <scope>NUCLEOTIDE SEQUENCE [LARGE SCALE GENOMIC DNA]</scope>
    <source>
        <strain evidence="4">ATCC 52028</strain>
    </source>
</reference>
<evidence type="ECO:0000313" key="4">
    <source>
        <dbReference type="Proteomes" id="UP000274922"/>
    </source>
</evidence>
<dbReference type="Gene3D" id="1.10.287.370">
    <property type="match status" value="1"/>
</dbReference>
<accession>A0A4P9X581</accession>
<dbReference type="OrthoDB" id="10267474at2759"/>
<dbReference type="InterPro" id="IPR004127">
    <property type="entry name" value="Prefoldin_subunit_alpha"/>
</dbReference>
<dbReference type="EMBL" id="ML014225">
    <property type="protein sequence ID" value="RKP00287.1"/>
    <property type="molecule type" value="Genomic_DNA"/>
</dbReference>
<protein>
    <recommendedName>
        <fullName evidence="5">Prefoldin alpha subunit</fullName>
    </recommendedName>
</protein>
<keyword evidence="4" id="KW-1185">Reference proteome</keyword>
<evidence type="ECO:0000256" key="1">
    <source>
        <dbReference type="ARBA" id="ARBA00010048"/>
    </source>
</evidence>
<keyword evidence="2" id="KW-0143">Chaperone</keyword>
<dbReference type="GO" id="GO:0005737">
    <property type="term" value="C:cytoplasm"/>
    <property type="evidence" value="ECO:0007669"/>
    <property type="project" value="TreeGrafter"/>
</dbReference>
<dbReference type="GO" id="GO:0016272">
    <property type="term" value="C:prefoldin complex"/>
    <property type="evidence" value="ECO:0007669"/>
    <property type="project" value="InterPro"/>
</dbReference>
<comment type="similarity">
    <text evidence="1">Belongs to the prefoldin subunit alpha family.</text>
</comment>
<dbReference type="Proteomes" id="UP000274922">
    <property type="component" value="Unassembled WGS sequence"/>
</dbReference>
<dbReference type="InterPro" id="IPR009053">
    <property type="entry name" value="Prefoldin"/>
</dbReference>
<name>A0A4P9X581_9FUNG</name>
<dbReference type="STRING" id="1555241.A0A4P9X581"/>
<dbReference type="GO" id="GO:0006457">
    <property type="term" value="P:protein folding"/>
    <property type="evidence" value="ECO:0007669"/>
    <property type="project" value="InterPro"/>
</dbReference>
<dbReference type="Pfam" id="PF02996">
    <property type="entry name" value="Prefoldin"/>
    <property type="match status" value="1"/>
</dbReference>
<dbReference type="GO" id="GO:1990115">
    <property type="term" value="P:RNA polymerase III assembly"/>
    <property type="evidence" value="ECO:0007669"/>
    <property type="project" value="TreeGrafter"/>
</dbReference>
<proteinExistence type="inferred from homology"/>
<dbReference type="GO" id="GO:1990114">
    <property type="term" value="P:RNA polymerase II core complex assembly"/>
    <property type="evidence" value="ECO:0007669"/>
    <property type="project" value="TreeGrafter"/>
</dbReference>
<evidence type="ECO:0000313" key="3">
    <source>
        <dbReference type="EMBL" id="RKP00287.1"/>
    </source>
</evidence>
<organism evidence="3 4">
    <name type="scientific">Caulochytrium protostelioides</name>
    <dbReference type="NCBI Taxonomy" id="1555241"/>
    <lineage>
        <taxon>Eukaryota</taxon>
        <taxon>Fungi</taxon>
        <taxon>Fungi incertae sedis</taxon>
        <taxon>Chytridiomycota</taxon>
        <taxon>Chytridiomycota incertae sedis</taxon>
        <taxon>Chytridiomycetes</taxon>
        <taxon>Caulochytriales</taxon>
        <taxon>Caulochytriaceae</taxon>
        <taxon>Caulochytrium</taxon>
    </lineage>
</organism>
<dbReference type="SUPFAM" id="SSF46579">
    <property type="entry name" value="Prefoldin"/>
    <property type="match status" value="1"/>
</dbReference>
<sequence length="159" mass="17928">MSAAEAQPQGIDLTKIPLPQLQSVRQQMEEEFQHLMSSYASLKQAQVKYRDGHDALTVFTEKNRDAPILVPMTNSLYVPGKLSSVDKVIVDVGTGYYMEKEIGEAKDFYLRKSDFLRGNLEKLQATIVQRQDQLKAISEVMSYRMTLAQKQQQAGQAVA</sequence>
<dbReference type="PANTHER" id="PTHR12674:SF2">
    <property type="entry name" value="PREFOLDIN SUBUNIT 5"/>
    <property type="match status" value="1"/>
</dbReference>
<dbReference type="FunFam" id="1.10.287.370:FF:000004">
    <property type="entry name" value="Probable prefoldin subunit 5"/>
    <property type="match status" value="1"/>
</dbReference>
<dbReference type="CDD" id="cd23157">
    <property type="entry name" value="Prefoldin_5"/>
    <property type="match status" value="1"/>
</dbReference>
<evidence type="ECO:0008006" key="5">
    <source>
        <dbReference type="Google" id="ProtNLM"/>
    </source>
</evidence>
<dbReference type="GO" id="GO:0051082">
    <property type="term" value="F:unfolded protein binding"/>
    <property type="evidence" value="ECO:0007669"/>
    <property type="project" value="InterPro"/>
</dbReference>
<dbReference type="AlphaFoldDB" id="A0A4P9X581"/>
<dbReference type="PANTHER" id="PTHR12674">
    <property type="entry name" value="PREFOLDIN SUBUNIT 5"/>
    <property type="match status" value="1"/>
</dbReference>
<evidence type="ECO:0000256" key="2">
    <source>
        <dbReference type="ARBA" id="ARBA00023186"/>
    </source>
</evidence>
<dbReference type="GO" id="GO:1990113">
    <property type="term" value="P:RNA polymerase I assembly"/>
    <property type="evidence" value="ECO:0007669"/>
    <property type="project" value="TreeGrafter"/>
</dbReference>
<dbReference type="NCBIfam" id="TIGR00293">
    <property type="entry name" value="prefoldin subunit alpha"/>
    <property type="match status" value="1"/>
</dbReference>
<dbReference type="InterPro" id="IPR011599">
    <property type="entry name" value="PFD_alpha_archaea"/>
</dbReference>